<dbReference type="GO" id="GO:0045944">
    <property type="term" value="P:positive regulation of transcription by RNA polymerase II"/>
    <property type="evidence" value="ECO:0007669"/>
    <property type="project" value="TreeGrafter"/>
</dbReference>
<dbReference type="GO" id="GO:0000978">
    <property type="term" value="F:RNA polymerase II cis-regulatory region sequence-specific DNA binding"/>
    <property type="evidence" value="ECO:0007669"/>
    <property type="project" value="TreeGrafter"/>
</dbReference>
<dbReference type="Proteomes" id="UP000053815">
    <property type="component" value="Unassembled WGS sequence"/>
</dbReference>
<keyword evidence="10" id="KW-1185">Reference proteome</keyword>
<dbReference type="PANTHER" id="PTHR10071">
    <property type="entry name" value="TRANSCRIPTION FACTOR GATA FAMILY MEMBER"/>
    <property type="match status" value="1"/>
</dbReference>
<sequence length="367" mass="42239">MNYYDNYPLYYYSQDNASLEEQLSLLNQQSTKELSVEQLLSTPIPTLYIPQPSYPPQPQQYQPSSPSSSLASSLSDQDSHSPILHDQFLDELFIPEMELQQLPTPATTVSPCNHNSKVVKAKKKPSSHKKSYPPGQCTLPIRVATHKPIRPPRHLECFNCKITKTPLWRRTPDRLQTLCNACGLYYKQYNQHRPIHIRHKPTSVNTTTSTPALLRPPSYQQEKWIAPIEFEKQHQQQQSPSLSPSPRTEQHDDIECINCQQTNTPLWRKNENGDPLCNACGLYAKLNHRNRPVEMRKSTIQRRRRDWASSCDAALQQQPSPSKSDSMAPFLTTFPSTEISDMNKTEIQDYLGLLEYKCDLLRHVLDK</sequence>
<proteinExistence type="predicted"/>
<comment type="subcellular location">
    <subcellularLocation>
        <location evidence="1">Nucleus</location>
    </subcellularLocation>
</comment>
<dbReference type="PANTHER" id="PTHR10071:SF281">
    <property type="entry name" value="BOX A-BINDING FACTOR-RELATED"/>
    <property type="match status" value="1"/>
</dbReference>
<evidence type="ECO:0000256" key="5">
    <source>
        <dbReference type="ARBA" id="ARBA00023242"/>
    </source>
</evidence>
<keyword evidence="5" id="KW-0539">Nucleus</keyword>
<dbReference type="GO" id="GO:0008270">
    <property type="term" value="F:zinc ion binding"/>
    <property type="evidence" value="ECO:0007669"/>
    <property type="project" value="UniProtKB-KW"/>
</dbReference>
<feature type="domain" description="GATA-type" evidence="8">
    <location>
        <begin position="250"/>
        <end position="303"/>
    </location>
</feature>
<dbReference type="STRING" id="91626.A0A0C9MIB7"/>
<dbReference type="SMART" id="SM00401">
    <property type="entry name" value="ZnF_GATA"/>
    <property type="match status" value="2"/>
</dbReference>
<evidence type="ECO:0000256" key="3">
    <source>
        <dbReference type="ARBA" id="ARBA00022771"/>
    </source>
</evidence>
<evidence type="ECO:0000256" key="4">
    <source>
        <dbReference type="ARBA" id="ARBA00022833"/>
    </source>
</evidence>
<dbReference type="PROSITE" id="PS00344">
    <property type="entry name" value="GATA_ZN_FINGER_1"/>
    <property type="match status" value="1"/>
</dbReference>
<gene>
    <name evidence="9" type="ORF">MAM1_0372c10130</name>
</gene>
<evidence type="ECO:0000313" key="10">
    <source>
        <dbReference type="Proteomes" id="UP000053815"/>
    </source>
</evidence>
<dbReference type="AlphaFoldDB" id="A0A0C9MIB7"/>
<dbReference type="GO" id="GO:0000981">
    <property type="term" value="F:DNA-binding transcription factor activity, RNA polymerase II-specific"/>
    <property type="evidence" value="ECO:0007669"/>
    <property type="project" value="TreeGrafter"/>
</dbReference>
<dbReference type="Gene3D" id="3.30.50.10">
    <property type="entry name" value="Erythroid Transcription Factor GATA-1, subunit A"/>
    <property type="match status" value="2"/>
</dbReference>
<dbReference type="GO" id="GO:0005634">
    <property type="term" value="C:nucleus"/>
    <property type="evidence" value="ECO:0007669"/>
    <property type="project" value="UniProtKB-SubCell"/>
</dbReference>
<dbReference type="PRINTS" id="PR00619">
    <property type="entry name" value="GATAZNFINGER"/>
</dbReference>
<dbReference type="OrthoDB" id="515401at2759"/>
<name>A0A0C9MIB7_9FUNG</name>
<keyword evidence="3 6" id="KW-0863">Zinc-finger</keyword>
<dbReference type="PROSITE" id="PS50114">
    <property type="entry name" value="GATA_ZN_FINGER_2"/>
    <property type="match status" value="2"/>
</dbReference>
<dbReference type="InterPro" id="IPR039355">
    <property type="entry name" value="Transcription_factor_GATA"/>
</dbReference>
<feature type="region of interest" description="Disordered" evidence="7">
    <location>
        <begin position="105"/>
        <end position="135"/>
    </location>
</feature>
<evidence type="ECO:0000256" key="2">
    <source>
        <dbReference type="ARBA" id="ARBA00022723"/>
    </source>
</evidence>
<feature type="domain" description="GATA-type" evidence="8">
    <location>
        <begin position="155"/>
        <end position="207"/>
    </location>
</feature>
<dbReference type="EMBL" id="DF836661">
    <property type="protein sequence ID" value="GAN10586.1"/>
    <property type="molecule type" value="Genomic_DNA"/>
</dbReference>
<feature type="compositionally biased region" description="Low complexity" evidence="7">
    <location>
        <begin position="59"/>
        <end position="81"/>
    </location>
</feature>
<keyword evidence="2" id="KW-0479">Metal-binding</keyword>
<dbReference type="InterPro" id="IPR013088">
    <property type="entry name" value="Znf_NHR/GATA"/>
</dbReference>
<protein>
    <recommendedName>
        <fullName evidence="8">GATA-type domain-containing protein</fullName>
    </recommendedName>
</protein>
<feature type="compositionally biased region" description="Polar residues" evidence="7">
    <location>
        <begin position="105"/>
        <end position="115"/>
    </location>
</feature>
<organism evidence="9">
    <name type="scientific">Mucor ambiguus</name>
    <dbReference type="NCBI Taxonomy" id="91626"/>
    <lineage>
        <taxon>Eukaryota</taxon>
        <taxon>Fungi</taxon>
        <taxon>Fungi incertae sedis</taxon>
        <taxon>Mucoromycota</taxon>
        <taxon>Mucoromycotina</taxon>
        <taxon>Mucoromycetes</taxon>
        <taxon>Mucorales</taxon>
        <taxon>Mucorineae</taxon>
        <taxon>Mucoraceae</taxon>
        <taxon>Mucor</taxon>
    </lineage>
</organism>
<dbReference type="Pfam" id="PF00320">
    <property type="entry name" value="GATA"/>
    <property type="match status" value="2"/>
</dbReference>
<evidence type="ECO:0000313" key="9">
    <source>
        <dbReference type="EMBL" id="GAN10586.1"/>
    </source>
</evidence>
<evidence type="ECO:0000256" key="7">
    <source>
        <dbReference type="SAM" id="MobiDB-lite"/>
    </source>
</evidence>
<dbReference type="GO" id="GO:0000122">
    <property type="term" value="P:negative regulation of transcription by RNA polymerase II"/>
    <property type="evidence" value="ECO:0007669"/>
    <property type="project" value="TreeGrafter"/>
</dbReference>
<dbReference type="InterPro" id="IPR000679">
    <property type="entry name" value="Znf_GATA"/>
</dbReference>
<evidence type="ECO:0000256" key="1">
    <source>
        <dbReference type="ARBA" id="ARBA00004123"/>
    </source>
</evidence>
<accession>A0A0C9MIB7</accession>
<keyword evidence="4" id="KW-0862">Zinc</keyword>
<feature type="region of interest" description="Disordered" evidence="7">
    <location>
        <begin position="47"/>
        <end position="81"/>
    </location>
</feature>
<dbReference type="CDD" id="cd00202">
    <property type="entry name" value="ZnF_GATA"/>
    <property type="match status" value="2"/>
</dbReference>
<evidence type="ECO:0000256" key="6">
    <source>
        <dbReference type="PROSITE-ProRule" id="PRU00094"/>
    </source>
</evidence>
<reference evidence="9" key="1">
    <citation type="submission" date="2014-09" db="EMBL/GenBank/DDBJ databases">
        <title>Draft genome sequence of an oleaginous Mucoromycotina fungus Mucor ambiguus NBRC6742.</title>
        <authorList>
            <person name="Takeda I."/>
            <person name="Yamane N."/>
            <person name="Morita T."/>
            <person name="Tamano K."/>
            <person name="Machida M."/>
            <person name="Baker S."/>
            <person name="Koike H."/>
        </authorList>
    </citation>
    <scope>NUCLEOTIDE SEQUENCE</scope>
    <source>
        <strain evidence="9">NBRC 6742</strain>
    </source>
</reference>
<evidence type="ECO:0000259" key="8">
    <source>
        <dbReference type="PROSITE" id="PS50114"/>
    </source>
</evidence>
<feature type="compositionally biased region" description="Basic residues" evidence="7">
    <location>
        <begin position="117"/>
        <end position="131"/>
    </location>
</feature>
<dbReference type="SUPFAM" id="SSF57716">
    <property type="entry name" value="Glucocorticoid receptor-like (DNA-binding domain)"/>
    <property type="match status" value="2"/>
</dbReference>